<dbReference type="RefSeq" id="WP_206658036.1">
    <property type="nucleotide sequence ID" value="NZ_CP071182.1"/>
</dbReference>
<feature type="coiled-coil region" evidence="2">
    <location>
        <begin position="33"/>
        <end position="149"/>
    </location>
</feature>
<evidence type="ECO:0000313" key="3">
    <source>
        <dbReference type="EMBL" id="QSO48714.1"/>
    </source>
</evidence>
<dbReference type="EMBL" id="CP071182">
    <property type="protein sequence ID" value="QSO48714.1"/>
    <property type="molecule type" value="Genomic_DNA"/>
</dbReference>
<dbReference type="InterPro" id="IPR007157">
    <property type="entry name" value="PspA_VIPP1"/>
</dbReference>
<dbReference type="Pfam" id="PF04012">
    <property type="entry name" value="PspA_IM30"/>
    <property type="match status" value="1"/>
</dbReference>
<dbReference type="KEGG" id="afx:JZ786_07060"/>
<dbReference type="PANTHER" id="PTHR31088">
    <property type="entry name" value="MEMBRANE-ASSOCIATED PROTEIN VIPP1, CHLOROPLASTIC"/>
    <property type="match status" value="1"/>
</dbReference>
<reference evidence="3 4" key="1">
    <citation type="submission" date="2021-02" db="EMBL/GenBank/DDBJ databases">
        <title>Alicyclobacillus curvatus sp. nov. and Alicyclobacillus mengziensis sp. nov., two acidophilic bacteria isolated from acid mine drainage.</title>
        <authorList>
            <person name="Huang Y."/>
        </authorList>
    </citation>
    <scope>NUCLEOTIDE SEQUENCE [LARGE SCALE GENOMIC DNA]</scope>
    <source>
        <strain evidence="3 4">S30H14</strain>
    </source>
</reference>
<dbReference type="AlphaFoldDB" id="A0A9X7W142"/>
<sequence>MSIMSRLKDIVRANLNDLISKAEDPEKSLNLFIEDASEHVREFSVEMNRFEAERIMVQDRIKQTEKATSEWHTKAALALTQSKEDLARKALENEQKEKSRLEELSTELVNMNQTSEQLKEQYRLLQDKLQEAKEKRDDLIRRARLAKAQQGATESLSGVSKADPFAKFDRMQDIVERREAEAKASYQAMTGTLSYEMDQLKRDGLTSEVDDALAKLKAEMDASKTTS</sequence>
<dbReference type="Proteomes" id="UP000663505">
    <property type="component" value="Chromosome"/>
</dbReference>
<evidence type="ECO:0000256" key="1">
    <source>
        <dbReference type="ARBA" id="ARBA00043985"/>
    </source>
</evidence>
<evidence type="ECO:0000256" key="2">
    <source>
        <dbReference type="SAM" id="Coils"/>
    </source>
</evidence>
<keyword evidence="2" id="KW-0175">Coiled coil</keyword>
<proteinExistence type="inferred from homology"/>
<comment type="similarity">
    <text evidence="1">Belongs to the PspA/Vipp/IM30 family.</text>
</comment>
<keyword evidence="4" id="KW-1185">Reference proteome</keyword>
<name>A0A9X7W142_9BACL</name>
<dbReference type="PANTHER" id="PTHR31088:SF6">
    <property type="entry name" value="PHAGE SHOCK PROTEIN A"/>
    <property type="match status" value="1"/>
</dbReference>
<accession>A0A9X7W142</accession>
<evidence type="ECO:0000313" key="4">
    <source>
        <dbReference type="Proteomes" id="UP000663505"/>
    </source>
</evidence>
<protein>
    <submittedName>
        <fullName evidence="3">PspA/IM30 family protein</fullName>
    </submittedName>
</protein>
<organism evidence="3 4">
    <name type="scientific">Alicyclobacillus mengziensis</name>
    <dbReference type="NCBI Taxonomy" id="2931921"/>
    <lineage>
        <taxon>Bacteria</taxon>
        <taxon>Bacillati</taxon>
        <taxon>Bacillota</taxon>
        <taxon>Bacilli</taxon>
        <taxon>Bacillales</taxon>
        <taxon>Alicyclobacillaceae</taxon>
        <taxon>Alicyclobacillus</taxon>
    </lineage>
</organism>
<gene>
    <name evidence="3" type="ORF">JZ786_07060</name>
</gene>